<evidence type="ECO:0000313" key="2">
    <source>
        <dbReference type="Proteomes" id="UP000652761"/>
    </source>
</evidence>
<accession>A0A843W6M3</accession>
<protein>
    <submittedName>
        <fullName evidence="1">Uncharacterized protein</fullName>
    </submittedName>
</protein>
<evidence type="ECO:0000313" key="1">
    <source>
        <dbReference type="EMBL" id="MQM00575.1"/>
    </source>
</evidence>
<dbReference type="InterPro" id="IPR023214">
    <property type="entry name" value="HAD_sf"/>
</dbReference>
<dbReference type="PANTHER" id="PTHR31284">
    <property type="entry name" value="ACID PHOSPHATASE-LIKE PROTEIN"/>
    <property type="match status" value="1"/>
</dbReference>
<dbReference type="OrthoDB" id="59415at2759"/>
<dbReference type="EMBL" id="NMUH01002535">
    <property type="protein sequence ID" value="MQM00575.1"/>
    <property type="molecule type" value="Genomic_DNA"/>
</dbReference>
<dbReference type="AlphaFoldDB" id="A0A843W6M3"/>
<dbReference type="InterPro" id="IPR005519">
    <property type="entry name" value="Acid_phosphat_B-like"/>
</dbReference>
<dbReference type="PANTHER" id="PTHR31284:SF10">
    <property type="entry name" value="ACID PHOSPHATASE-LIKE PROTEIN"/>
    <property type="match status" value="1"/>
</dbReference>
<sequence>MARKSYGTVRFGCAVAVRPTVLQRNKHLQRAENYRNAPEGRKLQISPSISHGPCSLFCNRGVNDRGKHAAVYKSQKRDELITEGYRIHGNSGDQWSDLLGSSLGNRSFKLSNPMYFIP</sequence>
<comment type="caution">
    <text evidence="1">The sequence shown here is derived from an EMBL/GenBank/DDBJ whole genome shotgun (WGS) entry which is preliminary data.</text>
</comment>
<gene>
    <name evidence="1" type="ORF">Taro_033316</name>
</gene>
<dbReference type="Gene3D" id="3.40.50.1000">
    <property type="entry name" value="HAD superfamily/HAD-like"/>
    <property type="match status" value="1"/>
</dbReference>
<dbReference type="Pfam" id="PF03767">
    <property type="entry name" value="Acid_phosphat_B"/>
    <property type="match status" value="1"/>
</dbReference>
<name>A0A843W6M3_COLES</name>
<organism evidence="1 2">
    <name type="scientific">Colocasia esculenta</name>
    <name type="common">Wild taro</name>
    <name type="synonym">Arum esculentum</name>
    <dbReference type="NCBI Taxonomy" id="4460"/>
    <lineage>
        <taxon>Eukaryota</taxon>
        <taxon>Viridiplantae</taxon>
        <taxon>Streptophyta</taxon>
        <taxon>Embryophyta</taxon>
        <taxon>Tracheophyta</taxon>
        <taxon>Spermatophyta</taxon>
        <taxon>Magnoliopsida</taxon>
        <taxon>Liliopsida</taxon>
        <taxon>Araceae</taxon>
        <taxon>Aroideae</taxon>
        <taxon>Colocasieae</taxon>
        <taxon>Colocasia</taxon>
    </lineage>
</organism>
<keyword evidence="2" id="KW-1185">Reference proteome</keyword>
<dbReference type="Proteomes" id="UP000652761">
    <property type="component" value="Unassembled WGS sequence"/>
</dbReference>
<proteinExistence type="predicted"/>
<reference evidence="1" key="1">
    <citation type="submission" date="2017-07" db="EMBL/GenBank/DDBJ databases">
        <title>Taro Niue Genome Assembly and Annotation.</title>
        <authorList>
            <person name="Atibalentja N."/>
            <person name="Keating K."/>
            <person name="Fields C.J."/>
        </authorList>
    </citation>
    <scope>NUCLEOTIDE SEQUENCE</scope>
    <source>
        <strain evidence="1">Niue_2</strain>
        <tissue evidence="1">Leaf</tissue>
    </source>
</reference>